<sequence>MDQLTSATTVGIMKLKGAKNWNVWKFQVGVLLRGLGVFEIAEGTRVKPEEEIDLRAWLKEDSKVQSLIVTRLSESVMLHVLTCTSAAEMWRKLHSVYEQKSDTSIHMVQQQFFQLKYTQGMDMSLFISKVQEFQSKLKQLGEEISDKFVMTKILMSLPEGYGHFVSA</sequence>
<evidence type="ECO:0000313" key="2">
    <source>
        <dbReference type="Proteomes" id="UP000036403"/>
    </source>
</evidence>
<dbReference type="Pfam" id="PF14223">
    <property type="entry name" value="Retrotran_gag_2"/>
    <property type="match status" value="1"/>
</dbReference>
<dbReference type="EMBL" id="LBMM01010981">
    <property type="protein sequence ID" value="KMQ87100.1"/>
    <property type="molecule type" value="Genomic_DNA"/>
</dbReference>
<dbReference type="Proteomes" id="UP000036403">
    <property type="component" value="Unassembled WGS sequence"/>
</dbReference>
<dbReference type="AlphaFoldDB" id="A0A0J7N342"/>
<organism evidence="1 2">
    <name type="scientific">Lasius niger</name>
    <name type="common">Black garden ant</name>
    <dbReference type="NCBI Taxonomy" id="67767"/>
    <lineage>
        <taxon>Eukaryota</taxon>
        <taxon>Metazoa</taxon>
        <taxon>Ecdysozoa</taxon>
        <taxon>Arthropoda</taxon>
        <taxon>Hexapoda</taxon>
        <taxon>Insecta</taxon>
        <taxon>Pterygota</taxon>
        <taxon>Neoptera</taxon>
        <taxon>Endopterygota</taxon>
        <taxon>Hymenoptera</taxon>
        <taxon>Apocrita</taxon>
        <taxon>Aculeata</taxon>
        <taxon>Formicoidea</taxon>
        <taxon>Formicidae</taxon>
        <taxon>Formicinae</taxon>
        <taxon>Lasius</taxon>
        <taxon>Lasius</taxon>
    </lineage>
</organism>
<dbReference type="PaxDb" id="67767-A0A0J7N342"/>
<evidence type="ECO:0000313" key="1">
    <source>
        <dbReference type="EMBL" id="KMQ87100.1"/>
    </source>
</evidence>
<reference evidence="1 2" key="1">
    <citation type="submission" date="2015-04" db="EMBL/GenBank/DDBJ databases">
        <title>Lasius niger genome sequencing.</title>
        <authorList>
            <person name="Konorov E.A."/>
            <person name="Nikitin M.A."/>
            <person name="Kirill M.V."/>
            <person name="Chang P."/>
        </authorList>
    </citation>
    <scope>NUCLEOTIDE SEQUENCE [LARGE SCALE GENOMIC DNA]</scope>
    <source>
        <tissue evidence="1">Whole</tissue>
    </source>
</reference>
<name>A0A0J7N342_LASNI</name>
<keyword evidence="2" id="KW-1185">Reference proteome</keyword>
<dbReference type="STRING" id="67767.A0A0J7N342"/>
<proteinExistence type="predicted"/>
<dbReference type="OrthoDB" id="8195427at2759"/>
<gene>
    <name evidence="1" type="ORF">RF55_13712</name>
</gene>
<comment type="caution">
    <text evidence="1">The sequence shown here is derived from an EMBL/GenBank/DDBJ whole genome shotgun (WGS) entry which is preliminary data.</text>
</comment>
<dbReference type="PANTHER" id="PTHR47481:SF7">
    <property type="entry name" value="CCHC-TYPE DOMAIN-CONTAINING PROTEIN"/>
    <property type="match status" value="1"/>
</dbReference>
<dbReference type="PANTHER" id="PTHR47481">
    <property type="match status" value="1"/>
</dbReference>
<accession>A0A0J7N342</accession>
<protein>
    <submittedName>
        <fullName evidence="1">Copia protein</fullName>
    </submittedName>
</protein>